<sequence>MATPTVEPVDAFELPDWLGESEVVWTTAATVGTPLVPGSLQAAGHELPCDLQACDRAHPEPVLPEHWRREAHHAWALAQVLLVEVDGRLTLVVPGVDVSVDVALEALRRLARSVGARPDRFAALVRL</sequence>
<dbReference type="Proteomes" id="UP001183648">
    <property type="component" value="Unassembled WGS sequence"/>
</dbReference>
<comment type="caution">
    <text evidence="1">The sequence shown here is derived from an EMBL/GenBank/DDBJ whole genome shotgun (WGS) entry which is preliminary data.</text>
</comment>
<dbReference type="EMBL" id="JAVDYG010000001">
    <property type="protein sequence ID" value="MDR7364383.1"/>
    <property type="molecule type" value="Genomic_DNA"/>
</dbReference>
<organism evidence="1 2">
    <name type="scientific">Nocardioides marmoribigeumensis</name>
    <dbReference type="NCBI Taxonomy" id="433649"/>
    <lineage>
        <taxon>Bacteria</taxon>
        <taxon>Bacillati</taxon>
        <taxon>Actinomycetota</taxon>
        <taxon>Actinomycetes</taxon>
        <taxon>Propionibacteriales</taxon>
        <taxon>Nocardioidaceae</taxon>
        <taxon>Nocardioides</taxon>
    </lineage>
</organism>
<proteinExistence type="predicted"/>
<evidence type="ECO:0000313" key="2">
    <source>
        <dbReference type="Proteomes" id="UP001183648"/>
    </source>
</evidence>
<keyword evidence="2" id="KW-1185">Reference proteome</keyword>
<dbReference type="RefSeq" id="WP_310305994.1">
    <property type="nucleotide sequence ID" value="NZ_BAAAPS010000005.1"/>
</dbReference>
<protein>
    <submittedName>
        <fullName evidence="1">Uncharacterized protein</fullName>
    </submittedName>
</protein>
<gene>
    <name evidence="1" type="ORF">J2S63_003936</name>
</gene>
<name>A0ABU2C145_9ACTN</name>
<evidence type="ECO:0000313" key="1">
    <source>
        <dbReference type="EMBL" id="MDR7364383.1"/>
    </source>
</evidence>
<accession>A0ABU2C145</accession>
<reference evidence="1 2" key="1">
    <citation type="submission" date="2023-07" db="EMBL/GenBank/DDBJ databases">
        <title>Sequencing the genomes of 1000 actinobacteria strains.</title>
        <authorList>
            <person name="Klenk H.-P."/>
        </authorList>
    </citation>
    <scope>NUCLEOTIDE SEQUENCE [LARGE SCALE GENOMIC DNA]</scope>
    <source>
        <strain evidence="1 2">DSM 19426</strain>
    </source>
</reference>